<evidence type="ECO:0000256" key="3">
    <source>
        <dbReference type="ARBA" id="ARBA00022438"/>
    </source>
</evidence>
<keyword evidence="4 8" id="KW-0963">Cytoplasm</keyword>
<dbReference type="CDD" id="cd01088">
    <property type="entry name" value="MetAP2"/>
    <property type="match status" value="1"/>
</dbReference>
<dbReference type="SUPFAM" id="SSF55920">
    <property type="entry name" value="Creatinase/aminopeptidase"/>
    <property type="match status" value="1"/>
</dbReference>
<comment type="similarity">
    <text evidence="8">Belongs to the peptidase M24A family. Methionine aminopeptidase eukaryotic type 2 subfamily.</text>
</comment>
<dbReference type="Gene3D" id="3.90.230.10">
    <property type="entry name" value="Creatinase/methionine aminopeptidase superfamily"/>
    <property type="match status" value="1"/>
</dbReference>
<accession>A0AAV9QJU3</accession>
<keyword evidence="3 8" id="KW-0031">Aminopeptidase</keyword>
<comment type="cofactor">
    <cofactor evidence="2">
        <name>Fe(2+)</name>
        <dbReference type="ChEBI" id="CHEBI:29033"/>
    </cofactor>
</comment>
<evidence type="ECO:0000256" key="6">
    <source>
        <dbReference type="ARBA" id="ARBA00022723"/>
    </source>
</evidence>
<dbReference type="PANTHER" id="PTHR45777:SF1">
    <property type="entry name" value="METHIONINE AMINOPEPTIDASE 2-2"/>
    <property type="match status" value="1"/>
</dbReference>
<feature type="binding site" evidence="8">
    <location>
        <position position="250"/>
    </location>
    <ligand>
        <name>a divalent metal cation</name>
        <dbReference type="ChEBI" id="CHEBI:60240"/>
        <label>1</label>
    </ligand>
</feature>
<keyword evidence="13" id="KW-1185">Reference proteome</keyword>
<feature type="compositionally biased region" description="Basic and acidic residues" evidence="10">
    <location>
        <begin position="31"/>
        <end position="40"/>
    </location>
</feature>
<evidence type="ECO:0000313" key="12">
    <source>
        <dbReference type="EMBL" id="KAK5543562.1"/>
    </source>
</evidence>
<dbReference type="HAMAP" id="MF_03175">
    <property type="entry name" value="MetAP_2_euk"/>
    <property type="match status" value="1"/>
</dbReference>
<dbReference type="GO" id="GO:0005737">
    <property type="term" value="C:cytoplasm"/>
    <property type="evidence" value="ECO:0007669"/>
    <property type="project" value="UniProtKB-SubCell"/>
</dbReference>
<dbReference type="AlphaFoldDB" id="A0AAV9QJU3"/>
<dbReference type="GO" id="GO:0046872">
    <property type="term" value="F:metal ion binding"/>
    <property type="evidence" value="ECO:0007669"/>
    <property type="project" value="UniProtKB-UniRule"/>
</dbReference>
<evidence type="ECO:0000256" key="2">
    <source>
        <dbReference type="ARBA" id="ARBA00001954"/>
    </source>
</evidence>
<dbReference type="InterPro" id="IPR000994">
    <property type="entry name" value="Pept_M24"/>
</dbReference>
<comment type="cofactor">
    <cofactor evidence="8">
        <name>Co(2+)</name>
        <dbReference type="ChEBI" id="CHEBI:48828"/>
    </cofactor>
    <cofactor evidence="8">
        <name>Zn(2+)</name>
        <dbReference type="ChEBI" id="CHEBI:29105"/>
    </cofactor>
    <cofactor evidence="8">
        <name>Mn(2+)</name>
        <dbReference type="ChEBI" id="CHEBI:29035"/>
    </cofactor>
    <cofactor evidence="8">
        <name>Fe(2+)</name>
        <dbReference type="ChEBI" id="CHEBI:29033"/>
    </cofactor>
    <text evidence="8">Binds 2 divalent metal cations per subunit. Has a high-affinity and a low affinity metal-binding site. The true nature of the physiological cofactor is under debate. The enzyme is active with cobalt, zinc, manganese or divalent iron ions. Most likely, methionine aminopeptidases function as mononuclear Fe(2+)-metalloproteases under physiological conditions, and the catalytically relevant metal-binding site has been assigned to the histidine-containing high-affinity site.</text>
</comment>
<evidence type="ECO:0000313" key="13">
    <source>
        <dbReference type="Proteomes" id="UP001345827"/>
    </source>
</evidence>
<comment type="caution">
    <text evidence="12">The sequence shown here is derived from an EMBL/GenBank/DDBJ whole genome shotgun (WGS) entry which is preliminary data.</text>
</comment>
<evidence type="ECO:0000256" key="9">
    <source>
        <dbReference type="RuleBase" id="RU003653"/>
    </source>
</evidence>
<comment type="subcellular location">
    <subcellularLocation>
        <location evidence="8">Cytoplasm</location>
    </subcellularLocation>
</comment>
<dbReference type="Gene3D" id="1.10.10.10">
    <property type="entry name" value="Winged helix-like DNA-binding domain superfamily/Winged helix DNA-binding domain"/>
    <property type="match status" value="1"/>
</dbReference>
<feature type="binding site" evidence="8">
    <location>
        <position position="329"/>
    </location>
    <ligand>
        <name>substrate</name>
    </ligand>
</feature>
<feature type="binding site" evidence="8">
    <location>
        <position position="468"/>
    </location>
    <ligand>
        <name>a divalent metal cation</name>
        <dbReference type="ChEBI" id="CHEBI:60240"/>
        <label>2</label>
        <note>catalytic</note>
    </ligand>
</feature>
<dbReference type="PROSITE" id="PS01202">
    <property type="entry name" value="MAP_2"/>
    <property type="match status" value="1"/>
</dbReference>
<dbReference type="SUPFAM" id="SSF46785">
    <property type="entry name" value="Winged helix' DNA-binding domain"/>
    <property type="match status" value="1"/>
</dbReference>
<organism evidence="12 13">
    <name type="scientific">Vermiconidia calcicola</name>
    <dbReference type="NCBI Taxonomy" id="1690605"/>
    <lineage>
        <taxon>Eukaryota</taxon>
        <taxon>Fungi</taxon>
        <taxon>Dikarya</taxon>
        <taxon>Ascomycota</taxon>
        <taxon>Pezizomycotina</taxon>
        <taxon>Dothideomycetes</taxon>
        <taxon>Dothideomycetidae</taxon>
        <taxon>Mycosphaerellales</taxon>
        <taxon>Extremaceae</taxon>
        <taxon>Vermiconidia</taxon>
    </lineage>
</organism>
<dbReference type="InterPro" id="IPR050247">
    <property type="entry name" value="Met_Aminopeptidase_Type2"/>
</dbReference>
<dbReference type="InterPro" id="IPR018349">
    <property type="entry name" value="Pept_M24A_MAP2_BS"/>
</dbReference>
<dbReference type="EC" id="3.4.11.18" evidence="8"/>
<dbReference type="GO" id="GO:0070006">
    <property type="term" value="F:metalloaminopeptidase activity"/>
    <property type="evidence" value="ECO:0007669"/>
    <property type="project" value="UniProtKB-UniRule"/>
</dbReference>
<evidence type="ECO:0000256" key="7">
    <source>
        <dbReference type="ARBA" id="ARBA00022801"/>
    </source>
</evidence>
<dbReference type="InterPro" id="IPR002468">
    <property type="entry name" value="Pept_M24A_MAP2"/>
</dbReference>
<dbReference type="EMBL" id="JAXLQG010000002">
    <property type="protein sequence ID" value="KAK5543562.1"/>
    <property type="molecule type" value="Genomic_DNA"/>
</dbReference>
<evidence type="ECO:0000256" key="10">
    <source>
        <dbReference type="SAM" id="MobiDB-lite"/>
    </source>
</evidence>
<dbReference type="Pfam" id="PF00557">
    <property type="entry name" value="Peptidase_M24"/>
    <property type="match status" value="1"/>
</dbReference>
<proteinExistence type="inferred from homology"/>
<dbReference type="PANTHER" id="PTHR45777">
    <property type="entry name" value="METHIONINE AMINOPEPTIDASE 2"/>
    <property type="match status" value="1"/>
</dbReference>
<dbReference type="GO" id="GO:0004239">
    <property type="term" value="F:initiator methionyl aminopeptidase activity"/>
    <property type="evidence" value="ECO:0007669"/>
    <property type="project" value="UniProtKB-UniRule"/>
</dbReference>
<dbReference type="InterPro" id="IPR036388">
    <property type="entry name" value="WH-like_DNA-bd_sf"/>
</dbReference>
<dbReference type="GO" id="GO:0006508">
    <property type="term" value="P:proteolysis"/>
    <property type="evidence" value="ECO:0007669"/>
    <property type="project" value="UniProtKB-KW"/>
</dbReference>
<feature type="binding site" evidence="8">
    <location>
        <position position="250"/>
    </location>
    <ligand>
        <name>a divalent metal cation</name>
        <dbReference type="ChEBI" id="CHEBI:60240"/>
        <label>2</label>
        <note>catalytic</note>
    </ligand>
</feature>
<dbReference type="InterPro" id="IPR036390">
    <property type="entry name" value="WH_DNA-bd_sf"/>
</dbReference>
<feature type="compositionally biased region" description="Basic and acidic residues" evidence="10">
    <location>
        <begin position="1"/>
        <end position="15"/>
    </location>
</feature>
<comment type="catalytic activity">
    <reaction evidence="1 8 9">
        <text>Release of N-terminal amino acids, preferentially methionine, from peptides and arylamides.</text>
        <dbReference type="EC" id="3.4.11.18"/>
    </reaction>
</comment>
<dbReference type="InterPro" id="IPR001714">
    <property type="entry name" value="Pept_M24_MAP"/>
</dbReference>
<evidence type="ECO:0000256" key="5">
    <source>
        <dbReference type="ARBA" id="ARBA00022670"/>
    </source>
</evidence>
<evidence type="ECO:0000256" key="4">
    <source>
        <dbReference type="ARBA" id="ARBA00022490"/>
    </source>
</evidence>
<feature type="compositionally biased region" description="Basic residues" evidence="10">
    <location>
        <begin position="76"/>
        <end position="90"/>
    </location>
</feature>
<reference evidence="12 13" key="1">
    <citation type="submission" date="2023-06" db="EMBL/GenBank/DDBJ databases">
        <title>Black Yeasts Isolated from many extreme environments.</title>
        <authorList>
            <person name="Coleine C."/>
            <person name="Stajich J.E."/>
            <person name="Selbmann L."/>
        </authorList>
    </citation>
    <scope>NUCLEOTIDE SEQUENCE [LARGE SCALE GENOMIC DNA]</scope>
    <source>
        <strain evidence="12 13">CCFEE 5887</strain>
    </source>
</reference>
<sequence>MGSKSPEHEGRRNDGDSSNSAAACHLGGEPRGSHTSRDGDGCLGDGGGDDESDCDDGKTSLVPLETALSTEVVDARKKRKKPKKKKKKKSTAPLPAQQSSPPRVLLTDLFPSGDYPEGEVQSYTKVRTAAAEARYDARRLYQDDAFLRNYRKAAEVHRQTRRWVQETVKPGQTLLDIAEGIEDSVRALLGHAGLEPGDSLKAGMGFPTGLCLNHQVAHYTPNPGQKDVVLQQHDVMKVDFGVHINGWIVDSAFTIAIGDDHPYDNLLAAVKDATNTGVKAAGIDVRVCDVSAAIQEAMESYEVEIRGKTFPVKPVRSLSAHNINHYRIHGGKSIPFVRNKDQTKMEEGEVFAIETFGTTGRGHLRDDVGIYGYGLKHDAPLAVSLPLASARRLHKTIRENFGTLVFCRRYLDRLGLERYLAGVSITTLALRKSVHTDTRQMNCLVSNGIVEPYEPLMDIEGSYSAQFEHTLLLRETHKEVFSRGDDY</sequence>
<keyword evidence="6 8" id="KW-0479">Metal-binding</keyword>
<keyword evidence="5 8" id="KW-0645">Protease</keyword>
<evidence type="ECO:0000259" key="11">
    <source>
        <dbReference type="Pfam" id="PF00557"/>
    </source>
</evidence>
<gene>
    <name evidence="12" type="ORF">LTR25_001176</name>
</gene>
<keyword evidence="7 8" id="KW-0378">Hydrolase</keyword>
<dbReference type="InterPro" id="IPR036005">
    <property type="entry name" value="Creatinase/aminopeptidase-like"/>
</dbReference>
<feature type="domain" description="Peptidase M24" evidence="11">
    <location>
        <begin position="149"/>
        <end position="369"/>
    </location>
</feature>
<feature type="binding site" evidence="8">
    <location>
        <position position="218"/>
    </location>
    <ligand>
        <name>substrate</name>
    </ligand>
</feature>
<protein>
    <recommendedName>
        <fullName evidence="8">Methionine aminopeptidase 2</fullName>
        <shortName evidence="8">MAP 2</shortName>
        <shortName evidence="8">MetAP 2</shortName>
        <ecNumber evidence="8">3.4.11.18</ecNumber>
    </recommendedName>
    <alternativeName>
        <fullName evidence="8">Peptidase M</fullName>
    </alternativeName>
</protein>
<feature type="binding site" evidence="8">
    <location>
        <position position="354"/>
    </location>
    <ligand>
        <name>a divalent metal cation</name>
        <dbReference type="ChEBI" id="CHEBI:60240"/>
        <label>2</label>
        <note>catalytic</note>
    </ligand>
</feature>
<evidence type="ECO:0000256" key="8">
    <source>
        <dbReference type="HAMAP-Rule" id="MF_03175"/>
    </source>
</evidence>
<feature type="region of interest" description="Disordered" evidence="10">
    <location>
        <begin position="1"/>
        <end position="104"/>
    </location>
</feature>
<comment type="function">
    <text evidence="8 9">Cotranslationally removes the N-terminal methionine from nascent proteins. The N-terminal methionine is often cleaved when the second residue in the primary sequence is small and uncharged (Met-Ala-, Cys, Gly, Pro, Ser, Thr, or Val).</text>
</comment>
<feature type="binding site" evidence="8">
    <location>
        <position position="468"/>
    </location>
    <ligand>
        <name>a divalent metal cation</name>
        <dbReference type="ChEBI" id="CHEBI:60240"/>
        <label>1</label>
    </ligand>
</feature>
<feature type="binding site" evidence="8">
    <location>
        <position position="321"/>
    </location>
    <ligand>
        <name>a divalent metal cation</name>
        <dbReference type="ChEBI" id="CHEBI:60240"/>
        <label>2</label>
        <note>catalytic</note>
    </ligand>
</feature>
<name>A0AAV9QJU3_9PEZI</name>
<dbReference type="PRINTS" id="PR00599">
    <property type="entry name" value="MAPEPTIDASE"/>
</dbReference>
<evidence type="ECO:0000256" key="1">
    <source>
        <dbReference type="ARBA" id="ARBA00000294"/>
    </source>
</evidence>
<dbReference type="Proteomes" id="UP001345827">
    <property type="component" value="Unassembled WGS sequence"/>
</dbReference>
<feature type="binding site" evidence="8">
    <location>
        <position position="239"/>
    </location>
    <ligand>
        <name>a divalent metal cation</name>
        <dbReference type="ChEBI" id="CHEBI:60240"/>
        <label>1</label>
    </ligand>
</feature>
<dbReference type="NCBIfam" id="TIGR00501">
    <property type="entry name" value="met_pdase_II"/>
    <property type="match status" value="1"/>
</dbReference>